<protein>
    <submittedName>
        <fullName evidence="1">Uncharacterized protein</fullName>
    </submittedName>
</protein>
<evidence type="ECO:0000313" key="1">
    <source>
        <dbReference type="EMBL" id="QHT21904.1"/>
    </source>
</evidence>
<dbReference type="AlphaFoldDB" id="A0A6C0DYQ1"/>
<name>A0A6C0DYQ1_9ZZZZ</name>
<dbReference type="EMBL" id="MN739698">
    <property type="protein sequence ID" value="QHT21904.1"/>
    <property type="molecule type" value="Genomic_DNA"/>
</dbReference>
<organism evidence="1">
    <name type="scientific">viral metagenome</name>
    <dbReference type="NCBI Taxonomy" id="1070528"/>
    <lineage>
        <taxon>unclassified sequences</taxon>
        <taxon>metagenomes</taxon>
        <taxon>organismal metagenomes</taxon>
    </lineage>
</organism>
<sequence length="373" mass="42612">MNIRNSNAYLTGMGGVYKHSNVRGTSEITDTDGFNRDFNGVMDNDTYKRANQGGINGKVFLDKYNYENPKNNLHNNIGSSVLLEQIMTNKILIDSSFQDHKNNPDPFRFIVKFNGIQPYYEDICVKFRLGSDSSCSSSLSCLYCSSSSSGSSCSYSSYNNEYEFSYLKYGSDNVKINGDNCVVIDKAFKNVKCVYIDELIMPVSITYKTTDDGSYKKCHNLAHNKYKYLILKINELSNNRFFTSNKKMGNEAFIMKADKNICHNNHLWIPIFGSVCYPLSNLKNIDRLTIEICDDQNKRLVPQLDGVNHDFYADYVDTINYAKQKLDNDEEIEIEIINKLNSLKEIIQGIYPEIHLTIDTVEAQINTIPGFRQ</sequence>
<accession>A0A6C0DYQ1</accession>
<proteinExistence type="predicted"/>
<reference evidence="1" key="1">
    <citation type="journal article" date="2020" name="Nature">
        <title>Giant virus diversity and host interactions through global metagenomics.</title>
        <authorList>
            <person name="Schulz F."/>
            <person name="Roux S."/>
            <person name="Paez-Espino D."/>
            <person name="Jungbluth S."/>
            <person name="Walsh D.A."/>
            <person name="Denef V.J."/>
            <person name="McMahon K.D."/>
            <person name="Konstantinidis K.T."/>
            <person name="Eloe-Fadrosh E.A."/>
            <person name="Kyrpides N.C."/>
            <person name="Woyke T."/>
        </authorList>
    </citation>
    <scope>NUCLEOTIDE SEQUENCE</scope>
    <source>
        <strain evidence="1">GVMAG-M-3300023179-103</strain>
    </source>
</reference>